<dbReference type="OrthoDB" id="60843at2759"/>
<dbReference type="FunCoup" id="A0A151Z768">
    <property type="interactions" value="142"/>
</dbReference>
<sequence>MINSGKPSAFLPSNSLITQQQQTLQHSPTQPVLNIIQNSNNSTIPFPQQHTLLNNTSNNNLNNNNNIENNSLLNSNNNGNALQQQKLVNNTNNNTELKIQLMNEQSQFLTIYNQEGEAIAKLKLSHLAKSSNSQIKYQKDNENAETSSTGKNLILEVESSHLLDLFSKTNQRQYIFKGLINSVGKEPGYCEDSFYLCRDCKSFGVADGVGSWRTRGINSGIYSKSLTDSISQLSSSKPWLMPYELIEDAYHSSQQIQGSSTICILKIIGSKVYSGLIGDSSFLIIRNNTIIYRSKEQVHDVNFPFQLGSQSEDKPSSGIYSEHDTKENDIFVIGTDGFFDNVFDSEILDAMKSVSSIETFYQHLFELAKRKSVNNTISTPFSQTGRGPGGKIDDITLGCFVLTKL</sequence>
<feature type="domain" description="PPM-type phosphatase" evidence="2">
    <location>
        <begin position="173"/>
        <end position="402"/>
    </location>
</feature>
<dbReference type="InterPro" id="IPR001932">
    <property type="entry name" value="PPM-type_phosphatase-like_dom"/>
</dbReference>
<dbReference type="PANTHER" id="PTHR12320">
    <property type="entry name" value="PROTEIN PHOSPHATASE 2C"/>
    <property type="match status" value="1"/>
</dbReference>
<dbReference type="Proteomes" id="UP000076078">
    <property type="component" value="Unassembled WGS sequence"/>
</dbReference>
<evidence type="ECO:0000313" key="4">
    <source>
        <dbReference type="Proteomes" id="UP000076078"/>
    </source>
</evidence>
<feature type="compositionally biased region" description="Low complexity" evidence="1">
    <location>
        <begin position="52"/>
        <end position="75"/>
    </location>
</feature>
<accession>A0A151Z768</accession>
<dbReference type="GO" id="GO:0004722">
    <property type="term" value="F:protein serine/threonine phosphatase activity"/>
    <property type="evidence" value="ECO:0007669"/>
    <property type="project" value="TreeGrafter"/>
</dbReference>
<comment type="caution">
    <text evidence="3">The sequence shown here is derived from an EMBL/GenBank/DDBJ whole genome shotgun (WGS) entry which is preliminary data.</text>
</comment>
<protein>
    <submittedName>
        <fullName evidence="3">Protein phosphatase 2C-related protein</fullName>
    </submittedName>
</protein>
<dbReference type="OMA" id="LKKEDCY"/>
<dbReference type="PANTHER" id="PTHR12320:SF86">
    <property type="entry name" value="PROTEIN PHOSPHATASE 2C-RELATED PROTEIN"/>
    <property type="match status" value="1"/>
</dbReference>
<feature type="region of interest" description="Disordered" evidence="1">
    <location>
        <begin position="46"/>
        <end position="75"/>
    </location>
</feature>
<name>A0A151Z768_TIELA</name>
<dbReference type="InParanoid" id="A0A151Z768"/>
<evidence type="ECO:0000259" key="2">
    <source>
        <dbReference type="PROSITE" id="PS51746"/>
    </source>
</evidence>
<keyword evidence="4" id="KW-1185">Reference proteome</keyword>
<dbReference type="AlphaFoldDB" id="A0A151Z768"/>
<dbReference type="PROSITE" id="PS51746">
    <property type="entry name" value="PPM_2"/>
    <property type="match status" value="1"/>
</dbReference>
<dbReference type="SUPFAM" id="SSF81606">
    <property type="entry name" value="PP2C-like"/>
    <property type="match status" value="1"/>
</dbReference>
<dbReference type="STRING" id="361077.A0A151Z768"/>
<gene>
    <name evidence="3" type="ORF">DLAC_09776</name>
</gene>
<dbReference type="EMBL" id="LODT01000039">
    <property type="protein sequence ID" value="KYQ89806.1"/>
    <property type="molecule type" value="Genomic_DNA"/>
</dbReference>
<dbReference type="InterPro" id="IPR036457">
    <property type="entry name" value="PPM-type-like_dom_sf"/>
</dbReference>
<dbReference type="Gene3D" id="3.60.40.10">
    <property type="entry name" value="PPM-type phosphatase domain"/>
    <property type="match status" value="1"/>
</dbReference>
<evidence type="ECO:0000313" key="3">
    <source>
        <dbReference type="EMBL" id="KYQ89806.1"/>
    </source>
</evidence>
<evidence type="ECO:0000256" key="1">
    <source>
        <dbReference type="SAM" id="MobiDB-lite"/>
    </source>
</evidence>
<organism evidence="3 4">
    <name type="scientific">Tieghemostelium lacteum</name>
    <name type="common">Slime mold</name>
    <name type="synonym">Dictyostelium lacteum</name>
    <dbReference type="NCBI Taxonomy" id="361077"/>
    <lineage>
        <taxon>Eukaryota</taxon>
        <taxon>Amoebozoa</taxon>
        <taxon>Evosea</taxon>
        <taxon>Eumycetozoa</taxon>
        <taxon>Dictyostelia</taxon>
        <taxon>Dictyosteliales</taxon>
        <taxon>Raperosteliaceae</taxon>
        <taxon>Tieghemostelium</taxon>
    </lineage>
</organism>
<dbReference type="SMART" id="SM00332">
    <property type="entry name" value="PP2Cc"/>
    <property type="match status" value="1"/>
</dbReference>
<dbReference type="InterPro" id="IPR039123">
    <property type="entry name" value="PPTC7"/>
</dbReference>
<dbReference type="SMART" id="SM00331">
    <property type="entry name" value="PP2C_SIG"/>
    <property type="match status" value="1"/>
</dbReference>
<proteinExistence type="predicted"/>
<reference evidence="3 4" key="1">
    <citation type="submission" date="2015-12" db="EMBL/GenBank/DDBJ databases">
        <title>Dictyostelia acquired genes for synthesis and detection of signals that induce cell-type specialization by lateral gene transfer from prokaryotes.</title>
        <authorList>
            <person name="Gloeckner G."/>
            <person name="Schaap P."/>
        </authorList>
    </citation>
    <scope>NUCLEOTIDE SEQUENCE [LARGE SCALE GENOMIC DNA]</scope>
    <source>
        <strain evidence="3 4">TK</strain>
    </source>
</reference>